<reference evidence="7 8" key="1">
    <citation type="submission" date="2021-04" db="EMBL/GenBank/DDBJ databases">
        <title>Draft genome sequence of Paenibacillus cisolokensis, LC2-13A.</title>
        <authorList>
            <person name="Uke A."/>
            <person name="Chhe C."/>
            <person name="Baramee S."/>
            <person name="Kosugi A."/>
        </authorList>
    </citation>
    <scope>NUCLEOTIDE SEQUENCE [LARGE SCALE GENOMIC DNA]</scope>
    <source>
        <strain evidence="7 8">LC2-13A</strain>
    </source>
</reference>
<sequence>MFASLKQFGKEMASIGRNPKVLIPVIAVLMVPVMYTAMFLGAFWDPYGRLEDLPVAVVNEDKGAEFNGKQLKIGEEFAGQLKENRQFDWRFVTKEEAKAGLENNTYYMAIEIPEDFSEKTTTLTSDHPTAAKLKFLQNEGYNFLASQIGNSAVEKMKAMLNKEVTQAYARAVFEQLGEMAGGISAASEGAGQLADGTAQAKDGMAQLVRHLNRLASGSVSLQDGVAELRKGGAGLNDGAASLRDGANGLAAGLDSLYEAHGQLESGAASLRTGAESLHGGAAELSAGLDQLAKAGGQLVAGASDAEQASGRLARGLAQLTDASAKLEAGSDSLAQGLARLAEANPQLAESEEFQALLAAGKQLAAGAADAKQAQQQLSGGAEELHNGLAELTNGLSAFDGKLKEAQAGGRKLAEGGKTLSAGAERLAAGMKQFGAKLAEARDGGKSLAAGAQQLAGGAGKLEQGLNSLASSVVPFVDGSEQLESGAKQVFSGLIKLDDGTHELSGKLGNAASKASDLHVSDAMYDMFAEPIELDMQKVSEVPNYGTGFAPYFLSLGLYVGALLLSIVYTMREPAVPPVNGRSWFISKALTVAAVGIIQALIADAVLLWVLGLEVKSVPLFILFSIITSLTYMMLIQFLVTTMQHPGRFIAIVLLILQLTSSAGTFPLELIPGWLQHVTPWLPMTYSVAGLKDVISSGDFGSMWTQASWLGVFAASFAAMTLVYFVMAHRSSRRSASEDHTSAAI</sequence>
<dbReference type="Proteomes" id="UP000680304">
    <property type="component" value="Unassembled WGS sequence"/>
</dbReference>
<keyword evidence="3 5" id="KW-1133">Transmembrane helix</keyword>
<dbReference type="PANTHER" id="PTHR43077:SF5">
    <property type="entry name" value="PHAGE INFECTION PROTEIN"/>
    <property type="match status" value="1"/>
</dbReference>
<keyword evidence="2 5" id="KW-0812">Transmembrane</keyword>
<dbReference type="Pfam" id="PF12698">
    <property type="entry name" value="ABC2_membrane_3"/>
    <property type="match status" value="2"/>
</dbReference>
<feature type="transmembrane region" description="Helical" evidence="5">
    <location>
        <begin position="589"/>
        <end position="611"/>
    </location>
</feature>
<dbReference type="Gene3D" id="3.40.1710.10">
    <property type="entry name" value="abc type-2 transporter like domain"/>
    <property type="match status" value="1"/>
</dbReference>
<dbReference type="InterPro" id="IPR051328">
    <property type="entry name" value="T7SS_ABC-Transporter"/>
</dbReference>
<evidence type="ECO:0000256" key="2">
    <source>
        <dbReference type="ARBA" id="ARBA00022692"/>
    </source>
</evidence>
<dbReference type="RefSeq" id="WP_213530574.1">
    <property type="nucleotide sequence ID" value="NZ_BOVJ01000162.1"/>
</dbReference>
<proteinExistence type="predicted"/>
<dbReference type="InterPro" id="IPR017501">
    <property type="entry name" value="Phage_infect_YhgE_C"/>
</dbReference>
<dbReference type="InterPro" id="IPR017500">
    <property type="entry name" value="Phage_infect_YhgE_N"/>
</dbReference>
<evidence type="ECO:0000256" key="4">
    <source>
        <dbReference type="ARBA" id="ARBA00023136"/>
    </source>
</evidence>
<feature type="domain" description="ABC-2 type transporter transmembrane" evidence="6">
    <location>
        <begin position="535"/>
        <end position="721"/>
    </location>
</feature>
<feature type="transmembrane region" description="Helical" evidence="5">
    <location>
        <begin position="548"/>
        <end position="568"/>
    </location>
</feature>
<feature type="domain" description="ABC-2 type transporter transmembrane" evidence="6">
    <location>
        <begin position="26"/>
        <end position="162"/>
    </location>
</feature>
<evidence type="ECO:0000256" key="3">
    <source>
        <dbReference type="ARBA" id="ARBA00022989"/>
    </source>
</evidence>
<name>A0ABQ4NCT1_9BACL</name>
<protein>
    <submittedName>
        <fullName evidence="7">Phage infection protein</fullName>
    </submittedName>
</protein>
<feature type="transmembrane region" description="Helical" evidence="5">
    <location>
        <begin position="651"/>
        <end position="674"/>
    </location>
</feature>
<dbReference type="PANTHER" id="PTHR43077">
    <property type="entry name" value="TRANSPORT PERMEASE YVFS-RELATED"/>
    <property type="match status" value="1"/>
</dbReference>
<feature type="transmembrane region" description="Helical" evidence="5">
    <location>
        <begin position="21"/>
        <end position="44"/>
    </location>
</feature>
<dbReference type="InterPro" id="IPR013525">
    <property type="entry name" value="ABC2_TM"/>
</dbReference>
<dbReference type="EMBL" id="BOVJ01000162">
    <property type="protein sequence ID" value="GIQ66022.1"/>
    <property type="molecule type" value="Genomic_DNA"/>
</dbReference>
<evidence type="ECO:0000256" key="5">
    <source>
        <dbReference type="SAM" id="Phobius"/>
    </source>
</evidence>
<dbReference type="InterPro" id="IPR023908">
    <property type="entry name" value="xxxLxxG_rpt"/>
</dbReference>
<dbReference type="NCBIfam" id="TIGR03062">
    <property type="entry name" value="pip_yhgE_Cterm"/>
    <property type="match status" value="1"/>
</dbReference>
<keyword evidence="4 5" id="KW-0472">Membrane</keyword>
<evidence type="ECO:0000259" key="6">
    <source>
        <dbReference type="Pfam" id="PF12698"/>
    </source>
</evidence>
<dbReference type="NCBIfam" id="TIGR03061">
    <property type="entry name" value="pip_yhgE_Nterm"/>
    <property type="match status" value="1"/>
</dbReference>
<feature type="transmembrane region" description="Helical" evidence="5">
    <location>
        <begin position="617"/>
        <end position="639"/>
    </location>
</feature>
<evidence type="ECO:0000313" key="8">
    <source>
        <dbReference type="Proteomes" id="UP000680304"/>
    </source>
</evidence>
<organism evidence="7 8">
    <name type="scientific">Paenibacillus cisolokensis</name>
    <dbReference type="NCBI Taxonomy" id="1658519"/>
    <lineage>
        <taxon>Bacteria</taxon>
        <taxon>Bacillati</taxon>
        <taxon>Bacillota</taxon>
        <taxon>Bacilli</taxon>
        <taxon>Bacillales</taxon>
        <taxon>Paenibacillaceae</taxon>
        <taxon>Paenibacillus</taxon>
    </lineage>
</organism>
<dbReference type="NCBIfam" id="TIGR03057">
    <property type="entry name" value="xxxLxxG_by_4"/>
    <property type="match status" value="1"/>
</dbReference>
<keyword evidence="8" id="KW-1185">Reference proteome</keyword>
<evidence type="ECO:0000313" key="7">
    <source>
        <dbReference type="EMBL" id="GIQ66022.1"/>
    </source>
</evidence>
<comment type="caution">
    <text evidence="7">The sequence shown here is derived from an EMBL/GenBank/DDBJ whole genome shotgun (WGS) entry which is preliminary data.</text>
</comment>
<comment type="subcellular location">
    <subcellularLocation>
        <location evidence="1">Membrane</location>
        <topology evidence="1">Multi-pass membrane protein</topology>
    </subcellularLocation>
</comment>
<evidence type="ECO:0000256" key="1">
    <source>
        <dbReference type="ARBA" id="ARBA00004141"/>
    </source>
</evidence>
<accession>A0ABQ4NCT1</accession>
<gene>
    <name evidence="7" type="ORF">PACILC2_45900</name>
</gene>
<feature type="transmembrane region" description="Helical" evidence="5">
    <location>
        <begin position="706"/>
        <end position="726"/>
    </location>
</feature>